<feature type="transmembrane region" description="Helical" evidence="2">
    <location>
        <begin position="139"/>
        <end position="159"/>
    </location>
</feature>
<feature type="transmembrane region" description="Helical" evidence="2">
    <location>
        <begin position="76"/>
        <end position="100"/>
    </location>
</feature>
<organism evidence="3 4">
    <name type="scientific">Cafeteria roenbergensis</name>
    <name type="common">Marine flagellate</name>
    <dbReference type="NCBI Taxonomy" id="33653"/>
    <lineage>
        <taxon>Eukaryota</taxon>
        <taxon>Sar</taxon>
        <taxon>Stramenopiles</taxon>
        <taxon>Bigyra</taxon>
        <taxon>Opalozoa</taxon>
        <taxon>Bicosoecida</taxon>
        <taxon>Cafeteriaceae</taxon>
        <taxon>Cafeteria</taxon>
    </lineage>
</organism>
<evidence type="ECO:0000256" key="1">
    <source>
        <dbReference type="SAM" id="MobiDB-lite"/>
    </source>
</evidence>
<sequence>MLEAHDSDRLEDAMRMQAARTEIESGSLALVLRALGIEFGGPTWSSCCRALMLVLACALFNVIMFLVHVLGQSSSAWSSLLSVFTMDFIWVAGFVSYFSYRSGLRVALREMAVILFKYRRPVEEDCGWENERLRFAQGVAALAAALALFTAFEGLTLAFDFASFRAAELSTGIPAELLIAASILSYVFSVAAPLGSTVGAAALLGVLSSEPLRIRATLLAMSRVAPVDHHSLHHHHSGHGLDQAGVYGRLGAGPLLAAAATAVGRGNLPGLAAAGSGPGAGLVPQLVPLRRMPSGASMQGFLDDTASAQPRNPSRLGSTPPRPLDGYAAAELRRAAPVPLFDAQLARVRAQRRTASRISRQMGGPSALISVLMLAAGLLFLVPSQSMTGGSSVATIGFASLFFAVSQLPLLLFAMYTAALRKPLLVVASAPAGVLAQCAALRGPALSVLLSARLETDAVSLLGAVIDPASAIRLASLQVSLVVLAIQQMGGIRLSLDV</sequence>
<feature type="compositionally biased region" description="Polar residues" evidence="1">
    <location>
        <begin position="306"/>
        <end position="317"/>
    </location>
</feature>
<protein>
    <submittedName>
        <fullName evidence="3">Uncharacterized protein</fullName>
    </submittedName>
</protein>
<feature type="transmembrane region" description="Helical" evidence="2">
    <location>
        <begin position="394"/>
        <end position="416"/>
    </location>
</feature>
<evidence type="ECO:0000256" key="2">
    <source>
        <dbReference type="SAM" id="Phobius"/>
    </source>
</evidence>
<evidence type="ECO:0000313" key="3">
    <source>
        <dbReference type="EMBL" id="KAA0159607.1"/>
    </source>
</evidence>
<comment type="caution">
    <text evidence="3">The sequence shown here is derived from an EMBL/GenBank/DDBJ whole genome shotgun (WGS) entry which is preliminary data.</text>
</comment>
<gene>
    <name evidence="3" type="ORF">FNF28_05811</name>
</gene>
<dbReference type="EMBL" id="VLTL01000126">
    <property type="protein sequence ID" value="KAA0159607.1"/>
    <property type="molecule type" value="Genomic_DNA"/>
</dbReference>
<proteinExistence type="predicted"/>
<keyword evidence="2" id="KW-0812">Transmembrane</keyword>
<name>A0A5A8D4U4_CAFRO</name>
<feature type="region of interest" description="Disordered" evidence="1">
    <location>
        <begin position="298"/>
        <end position="323"/>
    </location>
</feature>
<keyword evidence="2" id="KW-1133">Transmembrane helix</keyword>
<evidence type="ECO:0000313" key="4">
    <source>
        <dbReference type="Proteomes" id="UP000324907"/>
    </source>
</evidence>
<dbReference type="Proteomes" id="UP000324907">
    <property type="component" value="Unassembled WGS sequence"/>
</dbReference>
<dbReference type="AlphaFoldDB" id="A0A5A8D4U4"/>
<keyword evidence="2" id="KW-0472">Membrane</keyword>
<feature type="transmembrane region" description="Helical" evidence="2">
    <location>
        <begin position="362"/>
        <end position="382"/>
    </location>
</feature>
<reference evidence="3 4" key="1">
    <citation type="submission" date="2019-07" db="EMBL/GenBank/DDBJ databases">
        <title>Genomes of Cafeteria roenbergensis.</title>
        <authorList>
            <person name="Fischer M.G."/>
            <person name="Hackl T."/>
            <person name="Roman M."/>
        </authorList>
    </citation>
    <scope>NUCLEOTIDE SEQUENCE [LARGE SCALE GENOMIC DNA]</scope>
    <source>
        <strain evidence="3 4">RCC970-E3</strain>
    </source>
</reference>
<feature type="transmembrane region" description="Helical" evidence="2">
    <location>
        <begin position="179"/>
        <end position="207"/>
    </location>
</feature>
<feature type="transmembrane region" description="Helical" evidence="2">
    <location>
        <begin position="50"/>
        <end position="70"/>
    </location>
</feature>
<accession>A0A5A8D4U4</accession>